<comment type="caution">
    <text evidence="2">The sequence shown here is derived from an EMBL/GenBank/DDBJ whole genome shotgun (WGS) entry which is preliminary data.</text>
</comment>
<keyword evidence="3" id="KW-1185">Reference proteome</keyword>
<gene>
    <name evidence="2" type="ORF">XYLVIOL_LOCUS6863</name>
</gene>
<dbReference type="EMBL" id="CAXAJV020001293">
    <property type="protein sequence ID" value="CAL7944823.1"/>
    <property type="molecule type" value="Genomic_DNA"/>
</dbReference>
<protein>
    <submittedName>
        <fullName evidence="2">Uncharacterized protein</fullName>
    </submittedName>
</protein>
<proteinExistence type="predicted"/>
<evidence type="ECO:0000256" key="1">
    <source>
        <dbReference type="SAM" id="MobiDB-lite"/>
    </source>
</evidence>
<dbReference type="Proteomes" id="UP001642520">
    <property type="component" value="Unassembled WGS sequence"/>
</dbReference>
<accession>A0ABP1NYX8</accession>
<evidence type="ECO:0000313" key="3">
    <source>
        <dbReference type="Proteomes" id="UP001642520"/>
    </source>
</evidence>
<sequence length="477" mass="53692">MSQVCPSSSHQLVAATVAFRRARRKFPKNFGLCCNSEETTKLDKTESVSGNEETNDQENLPLPSRTCSNGRSNRVETKTLWNDECGENASVKENLVQKPIICSCCRKRNDQCSAGDTLDIVPSKEYNGITKKSEFSKTDQLENCDVKPMRSSTADSRNSERCHSSCSRSGRVSPREASTKLGSVNLLYDRDQGEADSVKHSGSFEKRSCNTSDHDCNAAERDYASIHRNPGCTFSTQKDNSPSSNSSRTYNFHCAKHSTFDLLRPHRDCCHQNCHRCCHSHSHCHHCCSNEYTSCSSNQKNLTSDTHLCSTSSSNCRSCCHENRGKRDSICNYNCHAKESERATRMQEQNEEELDDSVGTINHKDSLCILVEKYKANKKCKHKPCLGDSELADERIRDECNKSCTSETTCQMDEIAKQRAKYPNGNNCRAPMGRACRHGFVRIFREEDCNQIKNLKSRLIKAGTCCSAKGTPWRHTF</sequence>
<name>A0ABP1NYX8_XYLVO</name>
<organism evidence="2 3">
    <name type="scientific">Xylocopa violacea</name>
    <name type="common">Violet carpenter bee</name>
    <name type="synonym">Apis violacea</name>
    <dbReference type="NCBI Taxonomy" id="135666"/>
    <lineage>
        <taxon>Eukaryota</taxon>
        <taxon>Metazoa</taxon>
        <taxon>Ecdysozoa</taxon>
        <taxon>Arthropoda</taxon>
        <taxon>Hexapoda</taxon>
        <taxon>Insecta</taxon>
        <taxon>Pterygota</taxon>
        <taxon>Neoptera</taxon>
        <taxon>Endopterygota</taxon>
        <taxon>Hymenoptera</taxon>
        <taxon>Apocrita</taxon>
        <taxon>Aculeata</taxon>
        <taxon>Apoidea</taxon>
        <taxon>Anthophila</taxon>
        <taxon>Apidae</taxon>
        <taxon>Xylocopa</taxon>
        <taxon>Xylocopa</taxon>
    </lineage>
</organism>
<feature type="region of interest" description="Disordered" evidence="1">
    <location>
        <begin position="147"/>
        <end position="178"/>
    </location>
</feature>
<reference evidence="2 3" key="1">
    <citation type="submission" date="2024-08" db="EMBL/GenBank/DDBJ databases">
        <authorList>
            <person name="Will J Nash"/>
            <person name="Angela Man"/>
            <person name="Seanna McTaggart"/>
            <person name="Kendall Baker"/>
            <person name="Tom Barker"/>
            <person name="Leah Catchpole"/>
            <person name="Alex Durrant"/>
            <person name="Karim Gharbi"/>
            <person name="Naomi Irish"/>
            <person name="Gemy Kaithakottil"/>
            <person name="Debby Ku"/>
            <person name="Aaliyah Providence"/>
            <person name="Felix Shaw"/>
            <person name="David Swarbreck"/>
            <person name="Chris Watkins"/>
            <person name="Ann M. McCartney"/>
            <person name="Giulio Formenti"/>
            <person name="Alice Mouton"/>
            <person name="Noel Vella"/>
            <person name="Bjorn M von Reumont"/>
            <person name="Adriana Vella"/>
            <person name="Wilfried Haerty"/>
        </authorList>
    </citation>
    <scope>NUCLEOTIDE SEQUENCE [LARGE SCALE GENOMIC DNA]</scope>
</reference>
<evidence type="ECO:0000313" key="2">
    <source>
        <dbReference type="EMBL" id="CAL7944823.1"/>
    </source>
</evidence>
<feature type="region of interest" description="Disordered" evidence="1">
    <location>
        <begin position="43"/>
        <end position="69"/>
    </location>
</feature>